<comment type="caution">
    <text evidence="1">The sequence shown here is derived from an EMBL/GenBank/DDBJ whole genome shotgun (WGS) entry which is preliminary data.</text>
</comment>
<proteinExistence type="predicted"/>
<evidence type="ECO:0000313" key="2">
    <source>
        <dbReference type="Proteomes" id="UP000824881"/>
    </source>
</evidence>
<keyword evidence="2" id="KW-1185">Reference proteome</keyword>
<organism evidence="1 2">
    <name type="scientific">Pleurotus cornucopiae</name>
    <name type="common">Cornucopia mushroom</name>
    <dbReference type="NCBI Taxonomy" id="5321"/>
    <lineage>
        <taxon>Eukaryota</taxon>
        <taxon>Fungi</taxon>
        <taxon>Dikarya</taxon>
        <taxon>Basidiomycota</taxon>
        <taxon>Agaricomycotina</taxon>
        <taxon>Agaricomycetes</taxon>
        <taxon>Agaricomycetidae</taxon>
        <taxon>Agaricales</taxon>
        <taxon>Pleurotineae</taxon>
        <taxon>Pleurotaceae</taxon>
        <taxon>Pleurotus</taxon>
    </lineage>
</organism>
<evidence type="ECO:0000313" key="1">
    <source>
        <dbReference type="EMBL" id="KAG9227102.1"/>
    </source>
</evidence>
<reference evidence="1 2" key="1">
    <citation type="journal article" date="2021" name="Appl. Environ. Microbiol.">
        <title>Genetic linkage and physical mapping for an oyster mushroom Pleurotus cornucopiae and QTL analysis for the trait cap color.</title>
        <authorList>
            <person name="Zhang Y."/>
            <person name="Gao W."/>
            <person name="Sonnenberg A."/>
            <person name="Chen Q."/>
            <person name="Zhang J."/>
            <person name="Huang C."/>
        </authorList>
    </citation>
    <scope>NUCLEOTIDE SEQUENCE [LARGE SCALE GENOMIC DNA]</scope>
    <source>
        <strain evidence="1">CCMSSC00406</strain>
    </source>
</reference>
<gene>
    <name evidence="1" type="ORF">CCMSSC00406_0009634</name>
</gene>
<dbReference type="EMBL" id="WQMT02000001">
    <property type="protein sequence ID" value="KAG9227102.1"/>
    <property type="molecule type" value="Genomic_DNA"/>
</dbReference>
<name>A0ACB7J9B7_PLECO</name>
<accession>A0ACB7J9B7</accession>
<sequence length="416" mass="46889">MITRTELTQQAIEAVEASIPTDARCSSLSLEKWAQHNLKAINDTISQSTGYAVPSHTWDDAGEFLYQDRGVCEVHVALREGEGIRVPLCVDGLDVHRILEEHGARRVDSVVPAWLDVLAPLQMKFYWQNWSPVTEAKFEIFRFMFDPPPRIGMRLKATRHDQSCFALLADAAGVDADSLQNYRPNPANARTVFGWLSHRKTTRPEDIAYCTLGLLDVQLPIAYGEGRKRAFYRLQLECSQHRNLFMWNTGPSRWNTMPREKLYVDALFEDDDTVGEHIDPSFALSNYGMQMSVVLVSSNGVLEKTEVTDTITTEDIVCFGIQYHLPAAADGNHKADFWWKGASVSDELCQRWKVGILGTLKEEGSSLGTFKDEGSTAFAILLQPVGASKRQYVRLASRFYYIPSELAQDPETVFIL</sequence>
<dbReference type="Proteomes" id="UP000824881">
    <property type="component" value="Unassembled WGS sequence"/>
</dbReference>
<protein>
    <submittedName>
        <fullName evidence="1">Uncharacterized protein</fullName>
    </submittedName>
</protein>